<sequence length="309" mass="34809">TPTALIVLATEALPLELHRNYTLIRQLDESAEDLMSTVKDECGKLTSCTKKLSRDKRLERLRNISNLLNETVKRGEEKFALAKSTYDTVCTTLPIDRHCTRLDNDLQKFEDEQLIGPGRPSSVQAAAISEEVNEALDGKSRSWDWERMKPCSHFGKLNCSTGHNYDTFANHFKLERKGQVDGAIIRASLTPRNDHKISKDYQAAGSAGRKRGRKPKTRVEEDTTTAFAFGNSADNAQVAVAISEMPVDPNEPVYCFCRQVSYGEMVACDNDECEIEWFHLPCVKLTTVPRGKWYCDNCAPLMQSKLKKL</sequence>
<dbReference type="SMART" id="SM00249">
    <property type="entry name" value="PHD"/>
    <property type="match status" value="1"/>
</dbReference>
<name>A0A8H7PN33_MORIS</name>
<keyword evidence="7 11" id="KW-0539">Nucleus</keyword>
<feature type="site" description="Histone H3K4me3 binding" evidence="8">
    <location>
        <position position="269"/>
    </location>
</feature>
<evidence type="ECO:0000256" key="6">
    <source>
        <dbReference type="ARBA" id="ARBA00022853"/>
    </source>
</evidence>
<dbReference type="Proteomes" id="UP000654370">
    <property type="component" value="Unassembled WGS sequence"/>
</dbReference>
<dbReference type="AlphaFoldDB" id="A0A8H7PN33"/>
<comment type="subcellular location">
    <subcellularLocation>
        <location evidence="1 11">Nucleus</location>
    </subcellularLocation>
</comment>
<comment type="subunit">
    <text evidence="11">Component of an histone acetyltransferase complex. Interacts with H3K4me3 and to a lesser extent with H3K4me2.</text>
</comment>
<feature type="binding site" evidence="9">
    <location>
        <position position="279"/>
    </location>
    <ligand>
        <name>Zn(2+)</name>
        <dbReference type="ChEBI" id="CHEBI:29105"/>
        <label>1</label>
    </ligand>
</feature>
<dbReference type="PANTHER" id="PTHR10333:SF42">
    <property type="entry name" value="INHIBITOR OF GROWTH PROTEIN 5"/>
    <property type="match status" value="1"/>
</dbReference>
<dbReference type="EMBL" id="JAEPQZ010000009">
    <property type="protein sequence ID" value="KAG2177254.1"/>
    <property type="molecule type" value="Genomic_DNA"/>
</dbReference>
<evidence type="ECO:0000256" key="8">
    <source>
        <dbReference type="PIRSR" id="PIRSR628651-50"/>
    </source>
</evidence>
<dbReference type="FunFam" id="3.30.40.10:FF:000016">
    <property type="entry name" value="Inhibitor of growth protein"/>
    <property type="match status" value="1"/>
</dbReference>
<comment type="caution">
    <text evidence="13">The sequence shown here is derived from an EMBL/GenBank/DDBJ whole genome shotgun (WGS) entry which is preliminary data.</text>
</comment>
<accession>A0A8H7PN33</accession>
<feature type="binding site" evidence="9">
    <location>
        <position position="268"/>
    </location>
    <ligand>
        <name>Zn(2+)</name>
        <dbReference type="ChEBI" id="CHEBI:29105"/>
        <label>2</label>
    </ligand>
</feature>
<feature type="site" description="Histone H3K4me3 binding" evidence="8">
    <location>
        <position position="265"/>
    </location>
</feature>
<evidence type="ECO:0000256" key="4">
    <source>
        <dbReference type="ARBA" id="ARBA00022771"/>
    </source>
</evidence>
<keyword evidence="3 9" id="KW-0479">Metal-binding</keyword>
<dbReference type="GO" id="GO:0006325">
    <property type="term" value="P:chromatin organization"/>
    <property type="evidence" value="ECO:0007669"/>
    <property type="project" value="UniProtKB-KW"/>
</dbReference>
<evidence type="ECO:0000259" key="12">
    <source>
        <dbReference type="PROSITE" id="PS50016"/>
    </source>
</evidence>
<comment type="similarity">
    <text evidence="2 11">Belongs to the ING family.</text>
</comment>
<feature type="binding site" evidence="9">
    <location>
        <position position="295"/>
    </location>
    <ligand>
        <name>Zn(2+)</name>
        <dbReference type="ChEBI" id="CHEBI:29105"/>
        <label>2</label>
    </ligand>
</feature>
<keyword evidence="4 10" id="KW-0863">Zinc-finger</keyword>
<feature type="binding site" evidence="9">
    <location>
        <position position="298"/>
    </location>
    <ligand>
        <name>Zn(2+)</name>
        <dbReference type="ChEBI" id="CHEBI:29105"/>
        <label>2</label>
    </ligand>
</feature>
<dbReference type="SUPFAM" id="SSF57903">
    <property type="entry name" value="FYVE/PHD zinc finger"/>
    <property type="match status" value="1"/>
</dbReference>
<evidence type="ECO:0000256" key="11">
    <source>
        <dbReference type="RuleBase" id="RU361213"/>
    </source>
</evidence>
<dbReference type="GO" id="GO:0005634">
    <property type="term" value="C:nucleus"/>
    <property type="evidence" value="ECO:0007669"/>
    <property type="project" value="UniProtKB-SubCell"/>
</dbReference>
<feature type="domain" description="PHD-type" evidence="12">
    <location>
        <begin position="252"/>
        <end position="301"/>
    </location>
</feature>
<gene>
    <name evidence="13" type="ORF">INT43_007911</name>
</gene>
<protein>
    <recommendedName>
        <fullName evidence="11">Chromatin modification-related protein</fullName>
    </recommendedName>
</protein>
<evidence type="ECO:0000256" key="3">
    <source>
        <dbReference type="ARBA" id="ARBA00022723"/>
    </source>
</evidence>
<dbReference type="InterPro" id="IPR011011">
    <property type="entry name" value="Znf_FYVE_PHD"/>
</dbReference>
<dbReference type="InterPro" id="IPR001965">
    <property type="entry name" value="Znf_PHD"/>
</dbReference>
<feature type="site" description="Histone H3K4me3 binding" evidence="8">
    <location>
        <position position="254"/>
    </location>
</feature>
<proteinExistence type="inferred from homology"/>
<keyword evidence="6 11" id="KW-0156">Chromatin regulator</keyword>
<dbReference type="InterPro" id="IPR013083">
    <property type="entry name" value="Znf_RING/FYVE/PHD"/>
</dbReference>
<reference evidence="13" key="1">
    <citation type="submission" date="2020-12" db="EMBL/GenBank/DDBJ databases">
        <title>Metabolic potential, ecology and presence of endohyphal bacteria is reflected in genomic diversity of Mucoromycotina.</title>
        <authorList>
            <person name="Muszewska A."/>
            <person name="Okrasinska A."/>
            <person name="Steczkiewicz K."/>
            <person name="Drgas O."/>
            <person name="Orlowska M."/>
            <person name="Perlinska-Lenart U."/>
            <person name="Aleksandrzak-Piekarczyk T."/>
            <person name="Szatraj K."/>
            <person name="Zielenkiewicz U."/>
            <person name="Pilsyk S."/>
            <person name="Malc E."/>
            <person name="Mieczkowski P."/>
            <person name="Kruszewska J.S."/>
            <person name="Biernat P."/>
            <person name="Pawlowska J."/>
        </authorList>
    </citation>
    <scope>NUCLEOTIDE SEQUENCE</scope>
    <source>
        <strain evidence="13">WA0000067209</strain>
    </source>
</reference>
<dbReference type="Pfam" id="PF12998">
    <property type="entry name" value="ING"/>
    <property type="match status" value="1"/>
</dbReference>
<evidence type="ECO:0000256" key="10">
    <source>
        <dbReference type="PROSITE-ProRule" id="PRU00146"/>
    </source>
</evidence>
<feature type="binding site" evidence="9">
    <location>
        <position position="257"/>
    </location>
    <ligand>
        <name>Zn(2+)</name>
        <dbReference type="ChEBI" id="CHEBI:29105"/>
        <label>1</label>
    </ligand>
</feature>
<evidence type="ECO:0000256" key="7">
    <source>
        <dbReference type="ARBA" id="ARBA00023242"/>
    </source>
</evidence>
<dbReference type="InterPro" id="IPR019787">
    <property type="entry name" value="Znf_PHD-finger"/>
</dbReference>
<feature type="binding site" evidence="9">
    <location>
        <position position="273"/>
    </location>
    <ligand>
        <name>Zn(2+)</name>
        <dbReference type="ChEBI" id="CHEBI:29105"/>
        <label>2</label>
    </ligand>
</feature>
<dbReference type="CDD" id="cd15505">
    <property type="entry name" value="PHD_ING"/>
    <property type="match status" value="1"/>
</dbReference>
<evidence type="ECO:0000256" key="5">
    <source>
        <dbReference type="ARBA" id="ARBA00022833"/>
    </source>
</evidence>
<comment type="domain">
    <text evidence="11">The PHD-type zinc finger mediates the binding to H3K4me3.</text>
</comment>
<keyword evidence="5 9" id="KW-0862">Zinc</keyword>
<dbReference type="PROSITE" id="PS01359">
    <property type="entry name" value="ZF_PHD_1"/>
    <property type="match status" value="1"/>
</dbReference>
<dbReference type="Gene3D" id="3.30.40.10">
    <property type="entry name" value="Zinc/RING finger domain, C3HC4 (zinc finger)"/>
    <property type="match status" value="1"/>
</dbReference>
<feature type="binding site" evidence="9">
    <location>
        <position position="282"/>
    </location>
    <ligand>
        <name>Zn(2+)</name>
        <dbReference type="ChEBI" id="CHEBI:29105"/>
        <label>1</label>
    </ligand>
</feature>
<keyword evidence="14" id="KW-1185">Reference proteome</keyword>
<dbReference type="OrthoDB" id="5411773at2759"/>
<evidence type="ECO:0000313" key="14">
    <source>
        <dbReference type="Proteomes" id="UP000654370"/>
    </source>
</evidence>
<evidence type="ECO:0000256" key="2">
    <source>
        <dbReference type="ARBA" id="ARBA00010210"/>
    </source>
</evidence>
<dbReference type="PROSITE" id="PS50016">
    <property type="entry name" value="ZF_PHD_2"/>
    <property type="match status" value="1"/>
</dbReference>
<dbReference type="Gene3D" id="6.10.140.1740">
    <property type="match status" value="1"/>
</dbReference>
<feature type="site" description="Histone H3K4me3 binding" evidence="8">
    <location>
        <position position="277"/>
    </location>
</feature>
<organism evidence="13 14">
    <name type="scientific">Mortierella isabellina</name>
    <name type="common">Filamentous fungus</name>
    <name type="synonym">Umbelopsis isabellina</name>
    <dbReference type="NCBI Taxonomy" id="91625"/>
    <lineage>
        <taxon>Eukaryota</taxon>
        <taxon>Fungi</taxon>
        <taxon>Fungi incertae sedis</taxon>
        <taxon>Mucoromycota</taxon>
        <taxon>Mucoromycotina</taxon>
        <taxon>Umbelopsidomycetes</taxon>
        <taxon>Umbelopsidales</taxon>
        <taxon>Umbelopsidaceae</taxon>
        <taxon>Umbelopsis</taxon>
    </lineage>
</organism>
<comment type="function">
    <text evidence="11">Component of an histone acetyltransferase complex.</text>
</comment>
<dbReference type="GO" id="GO:0006355">
    <property type="term" value="P:regulation of DNA-templated transcription"/>
    <property type="evidence" value="ECO:0007669"/>
    <property type="project" value="TreeGrafter"/>
</dbReference>
<dbReference type="InterPro" id="IPR024610">
    <property type="entry name" value="ING_N_histone-binding"/>
</dbReference>
<dbReference type="InterPro" id="IPR019786">
    <property type="entry name" value="Zinc_finger_PHD-type_CS"/>
</dbReference>
<evidence type="ECO:0000256" key="9">
    <source>
        <dbReference type="PIRSR" id="PIRSR628651-51"/>
    </source>
</evidence>
<dbReference type="SMART" id="SM01408">
    <property type="entry name" value="ING"/>
    <property type="match status" value="1"/>
</dbReference>
<feature type="binding site" evidence="9">
    <location>
        <position position="255"/>
    </location>
    <ligand>
        <name>Zn(2+)</name>
        <dbReference type="ChEBI" id="CHEBI:29105"/>
        <label>1</label>
    </ligand>
</feature>
<dbReference type="CDD" id="cd16859">
    <property type="entry name" value="ING_ING4_5"/>
    <property type="match status" value="1"/>
</dbReference>
<dbReference type="InterPro" id="IPR028651">
    <property type="entry name" value="ING_fam"/>
</dbReference>
<evidence type="ECO:0000256" key="1">
    <source>
        <dbReference type="ARBA" id="ARBA00004123"/>
    </source>
</evidence>
<feature type="non-terminal residue" evidence="13">
    <location>
        <position position="1"/>
    </location>
</feature>
<dbReference type="PANTHER" id="PTHR10333">
    <property type="entry name" value="INHIBITOR OF GROWTH PROTEIN"/>
    <property type="match status" value="1"/>
</dbReference>
<dbReference type="GO" id="GO:0008270">
    <property type="term" value="F:zinc ion binding"/>
    <property type="evidence" value="ECO:0007669"/>
    <property type="project" value="UniProtKB-KW"/>
</dbReference>
<evidence type="ECO:0000313" key="13">
    <source>
        <dbReference type="EMBL" id="KAG2177254.1"/>
    </source>
</evidence>